<gene>
    <name evidence="8" type="ORF">M378DRAFT_11867</name>
</gene>
<evidence type="ECO:0000256" key="1">
    <source>
        <dbReference type="ARBA" id="ARBA00004613"/>
    </source>
</evidence>
<keyword evidence="9" id="KW-1185">Reference proteome</keyword>
<dbReference type="InParanoid" id="A0A0C2TAN0"/>
<dbReference type="HOGENOM" id="CLU_1712792_0_0_1"/>
<organism evidence="8 9">
    <name type="scientific">Amanita muscaria (strain Koide BX008)</name>
    <dbReference type="NCBI Taxonomy" id="946122"/>
    <lineage>
        <taxon>Eukaryota</taxon>
        <taxon>Fungi</taxon>
        <taxon>Dikarya</taxon>
        <taxon>Basidiomycota</taxon>
        <taxon>Agaricomycotina</taxon>
        <taxon>Agaricomycetes</taxon>
        <taxon>Agaricomycetidae</taxon>
        <taxon>Agaricales</taxon>
        <taxon>Pluteineae</taxon>
        <taxon>Amanitaceae</taxon>
        <taxon>Amanita</taxon>
    </lineage>
</organism>
<dbReference type="STRING" id="946122.A0A0C2TAN0"/>
<dbReference type="Proteomes" id="UP000054549">
    <property type="component" value="Unassembled WGS sequence"/>
</dbReference>
<name>A0A0C2TAN0_AMAMK</name>
<evidence type="ECO:0000256" key="3">
    <source>
        <dbReference type="ARBA" id="ARBA00022729"/>
    </source>
</evidence>
<keyword evidence="4" id="KW-1015">Disulfide bond</keyword>
<comment type="subcellular location">
    <subcellularLocation>
        <location evidence="1">Secreted</location>
    </subcellularLocation>
</comment>
<dbReference type="AlphaFoldDB" id="A0A0C2TAN0"/>
<dbReference type="GO" id="GO:0005576">
    <property type="term" value="C:extracellular region"/>
    <property type="evidence" value="ECO:0007669"/>
    <property type="project" value="UniProtKB-SubCell"/>
</dbReference>
<keyword evidence="3 6" id="KW-0732">Signal</keyword>
<protein>
    <recommendedName>
        <fullName evidence="7">CFEM domain-containing protein</fullName>
    </recommendedName>
</protein>
<feature type="chain" id="PRO_5002172132" description="CFEM domain-containing protein" evidence="6">
    <location>
        <begin position="20"/>
        <end position="150"/>
    </location>
</feature>
<sequence>MFVNTRLIALAALVTLVAGQNPSQCIVGCSHAALGSATNKSCKAITDRCVCTDVGFQTAAGQCLQKNCTTQDQQAAKQLQNALCGNTTTNSTGGTNSTSSASQTRSSTATGSAATTSQSSAAGAQIQAGQTGLFALGVAAAGAIVGGLLI</sequence>
<proteinExistence type="predicted"/>
<dbReference type="InterPro" id="IPR008427">
    <property type="entry name" value="Extracellular_membr_CFEM_dom"/>
</dbReference>
<accession>A0A0C2TAN0</accession>
<keyword evidence="2" id="KW-0964">Secreted</keyword>
<dbReference type="PROSITE" id="PS52012">
    <property type="entry name" value="CFEM"/>
    <property type="match status" value="1"/>
</dbReference>
<dbReference type="Pfam" id="PF05730">
    <property type="entry name" value="CFEM"/>
    <property type="match status" value="1"/>
</dbReference>
<evidence type="ECO:0000313" key="9">
    <source>
        <dbReference type="Proteomes" id="UP000054549"/>
    </source>
</evidence>
<evidence type="ECO:0000313" key="8">
    <source>
        <dbReference type="EMBL" id="KIL63774.1"/>
    </source>
</evidence>
<evidence type="ECO:0000256" key="5">
    <source>
        <dbReference type="SAM" id="MobiDB-lite"/>
    </source>
</evidence>
<feature type="domain" description="CFEM" evidence="7">
    <location>
        <begin position="1"/>
        <end position="112"/>
    </location>
</feature>
<feature type="region of interest" description="Disordered" evidence="5">
    <location>
        <begin position="90"/>
        <end position="114"/>
    </location>
</feature>
<evidence type="ECO:0000256" key="2">
    <source>
        <dbReference type="ARBA" id="ARBA00022525"/>
    </source>
</evidence>
<evidence type="ECO:0000259" key="7">
    <source>
        <dbReference type="PROSITE" id="PS52012"/>
    </source>
</evidence>
<evidence type="ECO:0000256" key="4">
    <source>
        <dbReference type="ARBA" id="ARBA00023157"/>
    </source>
</evidence>
<dbReference type="EMBL" id="KN818255">
    <property type="protein sequence ID" value="KIL63774.1"/>
    <property type="molecule type" value="Genomic_DNA"/>
</dbReference>
<feature type="signal peptide" evidence="6">
    <location>
        <begin position="1"/>
        <end position="19"/>
    </location>
</feature>
<dbReference type="OrthoDB" id="4505683at2759"/>
<evidence type="ECO:0000256" key="6">
    <source>
        <dbReference type="SAM" id="SignalP"/>
    </source>
</evidence>
<reference evidence="8 9" key="1">
    <citation type="submission" date="2014-04" db="EMBL/GenBank/DDBJ databases">
        <title>Evolutionary Origins and Diversification of the Mycorrhizal Mutualists.</title>
        <authorList>
            <consortium name="DOE Joint Genome Institute"/>
            <consortium name="Mycorrhizal Genomics Consortium"/>
            <person name="Kohler A."/>
            <person name="Kuo A."/>
            <person name="Nagy L.G."/>
            <person name="Floudas D."/>
            <person name="Copeland A."/>
            <person name="Barry K.W."/>
            <person name="Cichocki N."/>
            <person name="Veneault-Fourrey C."/>
            <person name="LaButti K."/>
            <person name="Lindquist E.A."/>
            <person name="Lipzen A."/>
            <person name="Lundell T."/>
            <person name="Morin E."/>
            <person name="Murat C."/>
            <person name="Riley R."/>
            <person name="Ohm R."/>
            <person name="Sun H."/>
            <person name="Tunlid A."/>
            <person name="Henrissat B."/>
            <person name="Grigoriev I.V."/>
            <person name="Hibbett D.S."/>
            <person name="Martin F."/>
        </authorList>
    </citation>
    <scope>NUCLEOTIDE SEQUENCE [LARGE SCALE GENOMIC DNA]</scope>
    <source>
        <strain evidence="8 9">Koide BX008</strain>
    </source>
</reference>